<accession>A0A6A4GC88</accession>
<organism evidence="1 2">
    <name type="scientific">Gymnopus androsaceus JB14</name>
    <dbReference type="NCBI Taxonomy" id="1447944"/>
    <lineage>
        <taxon>Eukaryota</taxon>
        <taxon>Fungi</taxon>
        <taxon>Dikarya</taxon>
        <taxon>Basidiomycota</taxon>
        <taxon>Agaricomycotina</taxon>
        <taxon>Agaricomycetes</taxon>
        <taxon>Agaricomycetidae</taxon>
        <taxon>Agaricales</taxon>
        <taxon>Marasmiineae</taxon>
        <taxon>Omphalotaceae</taxon>
        <taxon>Gymnopus</taxon>
    </lineage>
</organism>
<dbReference type="EMBL" id="ML770756">
    <property type="protein sequence ID" value="KAE9383025.1"/>
    <property type="molecule type" value="Genomic_DNA"/>
</dbReference>
<keyword evidence="2" id="KW-1185">Reference proteome</keyword>
<dbReference type="Proteomes" id="UP000799118">
    <property type="component" value="Unassembled WGS sequence"/>
</dbReference>
<dbReference type="AlphaFoldDB" id="A0A6A4GC88"/>
<reference evidence="1" key="1">
    <citation type="journal article" date="2019" name="Environ. Microbiol.">
        <title>Fungal ecological strategies reflected in gene transcription - a case study of two litter decomposers.</title>
        <authorList>
            <person name="Barbi F."/>
            <person name="Kohler A."/>
            <person name="Barry K."/>
            <person name="Baskaran P."/>
            <person name="Daum C."/>
            <person name="Fauchery L."/>
            <person name="Ihrmark K."/>
            <person name="Kuo A."/>
            <person name="LaButti K."/>
            <person name="Lipzen A."/>
            <person name="Morin E."/>
            <person name="Grigoriev I.V."/>
            <person name="Henrissat B."/>
            <person name="Lindahl B."/>
            <person name="Martin F."/>
        </authorList>
    </citation>
    <scope>NUCLEOTIDE SEQUENCE</scope>
    <source>
        <strain evidence="1">JB14</strain>
    </source>
</reference>
<protein>
    <submittedName>
        <fullName evidence="1">Uncharacterized protein</fullName>
    </submittedName>
</protein>
<evidence type="ECO:0000313" key="2">
    <source>
        <dbReference type="Proteomes" id="UP000799118"/>
    </source>
</evidence>
<dbReference type="OrthoDB" id="3240817at2759"/>
<proteinExistence type="predicted"/>
<gene>
    <name evidence="1" type="ORF">BT96DRAFT_773835</name>
</gene>
<sequence length="104" mass="11437">MGCIDPQLIYGCEVAVDTSEALLGNMLAVQKSFFRRLLGLSKTAIIVATYTETGIIPLQFRGLELALRFLLYLLGRPANTYARAALNESLALDSQDKKSWIGDL</sequence>
<name>A0A6A4GC88_9AGAR</name>
<evidence type="ECO:0000313" key="1">
    <source>
        <dbReference type="EMBL" id="KAE9383025.1"/>
    </source>
</evidence>
<feature type="non-terminal residue" evidence="1">
    <location>
        <position position="104"/>
    </location>
</feature>